<dbReference type="Proteomes" id="UP000481109">
    <property type="component" value="Unassembled WGS sequence"/>
</dbReference>
<dbReference type="Pfam" id="PF15594">
    <property type="entry name" value="Imm50"/>
    <property type="match status" value="1"/>
</dbReference>
<reference evidence="2 3" key="1">
    <citation type="submission" date="2020-02" db="EMBL/GenBank/DDBJ databases">
        <title>Whole-genome analyses of novel actinobacteria.</title>
        <authorList>
            <person name="Sahin N."/>
            <person name="Tokatli A."/>
        </authorList>
    </citation>
    <scope>NUCLEOTIDE SEQUENCE [LARGE SCALE GENOMIC DNA]</scope>
    <source>
        <strain evidence="2 3">YC504</strain>
    </source>
</reference>
<feature type="compositionally biased region" description="Basic and acidic residues" evidence="1">
    <location>
        <begin position="41"/>
        <end position="50"/>
    </location>
</feature>
<dbReference type="AlphaFoldDB" id="A0A6G4XE98"/>
<gene>
    <name evidence="2" type="ORF">G6045_09400</name>
</gene>
<protein>
    <submittedName>
        <fullName evidence="2">Uncharacterized protein</fullName>
    </submittedName>
</protein>
<dbReference type="InterPro" id="IPR028957">
    <property type="entry name" value="Imm50"/>
</dbReference>
<accession>A0A6G4XE98</accession>
<evidence type="ECO:0000256" key="1">
    <source>
        <dbReference type="SAM" id="MobiDB-lite"/>
    </source>
</evidence>
<keyword evidence="3" id="KW-1185">Reference proteome</keyword>
<dbReference type="EMBL" id="JAAKZW010000022">
    <property type="protein sequence ID" value="NGO75886.1"/>
    <property type="molecule type" value="Genomic_DNA"/>
</dbReference>
<proteinExistence type="predicted"/>
<sequence length="251" mass="27835">MSEYGGTAGDPPRSRLSDYAEPLEAVHEPVRSETQSSEPPVKPDESAEVKGHRREFAAMLGEFRRSAPGRGGAGRRGAVRRNTTTVASELRFENSGALEALYGRIPPLHNVRLRSIQLNWRGPALTLRMDLPEHPAGAPTVWVERGMDTVQCHVQFLAVEDLSLKDWPTAALADISTTDLGFENRMAVTVSNPEVILSFTCNKSVLIGHVSAFRSREDGSDDGPHLFLSRIDRFRHDSVPPPHEKTFYERV</sequence>
<dbReference type="RefSeq" id="WP_165331398.1">
    <property type="nucleotide sequence ID" value="NZ_JAAKZW010000022.1"/>
</dbReference>
<feature type="region of interest" description="Disordered" evidence="1">
    <location>
        <begin position="1"/>
        <end position="50"/>
    </location>
</feature>
<comment type="caution">
    <text evidence="2">The sequence shown here is derived from an EMBL/GenBank/DDBJ whole genome shotgun (WGS) entry which is preliminary data.</text>
</comment>
<organism evidence="2 3">
    <name type="scientific">Streptomyces mesophilus</name>
    <dbReference type="NCBI Taxonomy" id="1775132"/>
    <lineage>
        <taxon>Bacteria</taxon>
        <taxon>Bacillati</taxon>
        <taxon>Actinomycetota</taxon>
        <taxon>Actinomycetes</taxon>
        <taxon>Kitasatosporales</taxon>
        <taxon>Streptomycetaceae</taxon>
        <taxon>Streptomyces</taxon>
    </lineage>
</organism>
<name>A0A6G4XE98_9ACTN</name>
<evidence type="ECO:0000313" key="2">
    <source>
        <dbReference type="EMBL" id="NGO75886.1"/>
    </source>
</evidence>
<feature type="compositionally biased region" description="Basic and acidic residues" evidence="1">
    <location>
        <begin position="12"/>
        <end position="31"/>
    </location>
</feature>
<evidence type="ECO:0000313" key="3">
    <source>
        <dbReference type="Proteomes" id="UP000481109"/>
    </source>
</evidence>